<dbReference type="InterPro" id="IPR005562">
    <property type="entry name" value="SpoVA"/>
</dbReference>
<feature type="transmembrane region" description="Helical" evidence="1">
    <location>
        <begin position="28"/>
        <end position="49"/>
    </location>
</feature>
<dbReference type="Pfam" id="PF03862">
    <property type="entry name" value="SpoVAC_SpoVAEB"/>
    <property type="match status" value="1"/>
</dbReference>
<reference evidence="2" key="1">
    <citation type="submission" date="2020-10" db="EMBL/GenBank/DDBJ databases">
        <authorList>
            <person name="Gilroy R."/>
        </authorList>
    </citation>
    <scope>NUCLEOTIDE SEQUENCE</scope>
    <source>
        <strain evidence="2">23406</strain>
    </source>
</reference>
<feature type="transmembrane region" description="Helical" evidence="1">
    <location>
        <begin position="61"/>
        <end position="79"/>
    </location>
</feature>
<dbReference type="InterPro" id="IPR014203">
    <property type="entry name" value="Spore_V_AC"/>
</dbReference>
<accession>A0A9D1SXB0</accession>
<organism evidence="2 3">
    <name type="scientific">Candidatus Stercoripulliclostridium merdipullorum</name>
    <dbReference type="NCBI Taxonomy" id="2840952"/>
    <lineage>
        <taxon>Bacteria</taxon>
        <taxon>Bacillati</taxon>
        <taxon>Bacillota</taxon>
        <taxon>Clostridia</taxon>
        <taxon>Eubacteriales</taxon>
        <taxon>Candidatus Stercoripulliclostridium</taxon>
    </lineage>
</organism>
<keyword evidence="1" id="KW-1133">Transmembrane helix</keyword>
<comment type="caution">
    <text evidence="2">The sequence shown here is derived from an EMBL/GenBank/DDBJ whole genome shotgun (WGS) entry which is preliminary data.</text>
</comment>
<reference evidence="2" key="2">
    <citation type="journal article" date="2021" name="PeerJ">
        <title>Extensive microbial diversity within the chicken gut microbiome revealed by metagenomics and culture.</title>
        <authorList>
            <person name="Gilroy R."/>
            <person name="Ravi A."/>
            <person name="Getino M."/>
            <person name="Pursley I."/>
            <person name="Horton D.L."/>
            <person name="Alikhan N.F."/>
            <person name="Baker D."/>
            <person name="Gharbi K."/>
            <person name="Hall N."/>
            <person name="Watson M."/>
            <person name="Adriaenssens E.M."/>
            <person name="Foster-Nyarko E."/>
            <person name="Jarju S."/>
            <person name="Secka A."/>
            <person name="Antonio M."/>
            <person name="Oren A."/>
            <person name="Chaudhuri R.R."/>
            <person name="La Ragione R."/>
            <person name="Hildebrand F."/>
            <person name="Pallen M.J."/>
        </authorList>
    </citation>
    <scope>NUCLEOTIDE SEQUENCE</scope>
    <source>
        <strain evidence="2">23406</strain>
    </source>
</reference>
<feature type="transmembrane region" description="Helical" evidence="1">
    <location>
        <begin position="113"/>
        <end position="146"/>
    </location>
</feature>
<dbReference type="NCBIfam" id="TIGR02838">
    <property type="entry name" value="spore_V_AC"/>
    <property type="match status" value="1"/>
</dbReference>
<dbReference type="AlphaFoldDB" id="A0A9D1SXB0"/>
<evidence type="ECO:0000313" key="2">
    <source>
        <dbReference type="EMBL" id="HIV00130.1"/>
    </source>
</evidence>
<keyword evidence="1" id="KW-0812">Transmembrane</keyword>
<dbReference type="EMBL" id="DVOH01000023">
    <property type="protein sequence ID" value="HIV00130.1"/>
    <property type="molecule type" value="Genomic_DNA"/>
</dbReference>
<feature type="transmembrane region" description="Helical" evidence="1">
    <location>
        <begin position="85"/>
        <end position="106"/>
    </location>
</feature>
<proteinExistence type="predicted"/>
<name>A0A9D1SXB0_9FIRM</name>
<protein>
    <submittedName>
        <fullName evidence="2">Stage V sporulation protein AC</fullName>
    </submittedName>
</protein>
<sequence>MNEPNKEYLELVRREMPRSKHLKTMFRAFWVGGAICCLGQAISDLYTLWLSDSDPDRIQTLTTLTLIALSAILTGFGVYDKIGAYGGAGSIVPITGFANSVVSPAIEHKREGVILGLCTNIFSVAGPVIVFGISSSIVVGLIVLIFKGAFQG</sequence>
<dbReference type="PANTHER" id="PTHR38450">
    <property type="entry name" value="STAGE V SPORULATION PROTEIN AC-RELATED"/>
    <property type="match status" value="1"/>
</dbReference>
<evidence type="ECO:0000256" key="1">
    <source>
        <dbReference type="SAM" id="Phobius"/>
    </source>
</evidence>
<keyword evidence="1" id="KW-0472">Membrane</keyword>
<gene>
    <name evidence="2" type="primary">spoVAC</name>
    <name evidence="2" type="ORF">IAB14_03325</name>
</gene>
<evidence type="ECO:0000313" key="3">
    <source>
        <dbReference type="Proteomes" id="UP000886891"/>
    </source>
</evidence>
<dbReference type="PANTHER" id="PTHR38450:SF1">
    <property type="entry name" value="STAGE V SPORULATION PROTEIN AC"/>
    <property type="match status" value="1"/>
</dbReference>
<dbReference type="Proteomes" id="UP000886891">
    <property type="component" value="Unassembled WGS sequence"/>
</dbReference>